<reference evidence="1 2" key="1">
    <citation type="journal article" date="2021" name="Commun. Biol.">
        <title>The genome of Shorea leprosula (Dipterocarpaceae) highlights the ecological relevance of drought in aseasonal tropical rainforests.</title>
        <authorList>
            <person name="Ng K.K.S."/>
            <person name="Kobayashi M.J."/>
            <person name="Fawcett J.A."/>
            <person name="Hatakeyama M."/>
            <person name="Paape T."/>
            <person name="Ng C.H."/>
            <person name="Ang C.C."/>
            <person name="Tnah L.H."/>
            <person name="Lee C.T."/>
            <person name="Nishiyama T."/>
            <person name="Sese J."/>
            <person name="O'Brien M.J."/>
            <person name="Copetti D."/>
            <person name="Mohd Noor M.I."/>
            <person name="Ong R.C."/>
            <person name="Putra M."/>
            <person name="Sireger I.Z."/>
            <person name="Indrioko S."/>
            <person name="Kosugi Y."/>
            <person name="Izuno A."/>
            <person name="Isagi Y."/>
            <person name="Lee S.L."/>
            <person name="Shimizu K.K."/>
        </authorList>
    </citation>
    <scope>NUCLEOTIDE SEQUENCE [LARGE SCALE GENOMIC DNA]</scope>
    <source>
        <strain evidence="1">214</strain>
    </source>
</reference>
<dbReference type="AlphaFoldDB" id="A0AAV5L973"/>
<evidence type="ECO:0008006" key="3">
    <source>
        <dbReference type="Google" id="ProtNLM"/>
    </source>
</evidence>
<evidence type="ECO:0000313" key="2">
    <source>
        <dbReference type="Proteomes" id="UP001054252"/>
    </source>
</evidence>
<comment type="caution">
    <text evidence="1">The sequence shown here is derived from an EMBL/GenBank/DDBJ whole genome shotgun (WGS) entry which is preliminary data.</text>
</comment>
<dbReference type="Proteomes" id="UP001054252">
    <property type="component" value="Unassembled WGS sequence"/>
</dbReference>
<protein>
    <recommendedName>
        <fullName evidence="3">Zinc finger GRF-type domain-containing protein</fullName>
    </recommendedName>
</protein>
<dbReference type="EMBL" id="BPVZ01000102">
    <property type="protein sequence ID" value="GKV33692.1"/>
    <property type="molecule type" value="Genomic_DNA"/>
</dbReference>
<proteinExistence type="predicted"/>
<name>A0AAV5L973_9ROSI</name>
<evidence type="ECO:0000313" key="1">
    <source>
        <dbReference type="EMBL" id="GKV33692.1"/>
    </source>
</evidence>
<sequence>MEGSSSQSVYSIGSADYKCDCGLALVVRTSFTYQNMGMRFRCCPKKTGQCPYFHFLLGEERIKERAKELLLI</sequence>
<gene>
    <name evidence="1" type="ORF">SLEP1_g42166</name>
</gene>
<keyword evidence="2" id="KW-1185">Reference proteome</keyword>
<accession>A0AAV5L973</accession>
<organism evidence="1 2">
    <name type="scientific">Rubroshorea leprosula</name>
    <dbReference type="NCBI Taxonomy" id="152421"/>
    <lineage>
        <taxon>Eukaryota</taxon>
        <taxon>Viridiplantae</taxon>
        <taxon>Streptophyta</taxon>
        <taxon>Embryophyta</taxon>
        <taxon>Tracheophyta</taxon>
        <taxon>Spermatophyta</taxon>
        <taxon>Magnoliopsida</taxon>
        <taxon>eudicotyledons</taxon>
        <taxon>Gunneridae</taxon>
        <taxon>Pentapetalae</taxon>
        <taxon>rosids</taxon>
        <taxon>malvids</taxon>
        <taxon>Malvales</taxon>
        <taxon>Dipterocarpaceae</taxon>
        <taxon>Rubroshorea</taxon>
    </lineage>
</organism>